<dbReference type="InterPro" id="IPR050099">
    <property type="entry name" value="SIS_GmhA/DiaA_subfam"/>
</dbReference>
<evidence type="ECO:0000259" key="1">
    <source>
        <dbReference type="PROSITE" id="PS51464"/>
    </source>
</evidence>
<dbReference type="PANTHER" id="PTHR30390">
    <property type="entry name" value="SEDOHEPTULOSE 7-PHOSPHATE ISOMERASE / DNAA INITIATOR-ASSOCIATING FACTOR FOR REPLICATION INITIATION"/>
    <property type="match status" value="1"/>
</dbReference>
<dbReference type="InterPro" id="IPR046348">
    <property type="entry name" value="SIS_dom_sf"/>
</dbReference>
<feature type="non-terminal residue" evidence="2">
    <location>
        <position position="1"/>
    </location>
</feature>
<dbReference type="PROSITE" id="PS51464">
    <property type="entry name" value="SIS"/>
    <property type="match status" value="1"/>
</dbReference>
<dbReference type="AlphaFoldDB" id="X1KGL5"/>
<proteinExistence type="predicted"/>
<reference evidence="2" key="1">
    <citation type="journal article" date="2014" name="Front. Microbiol.">
        <title>High frequency of phylogenetically diverse reductive dehalogenase-homologous genes in deep subseafloor sedimentary metagenomes.</title>
        <authorList>
            <person name="Kawai M."/>
            <person name="Futagami T."/>
            <person name="Toyoda A."/>
            <person name="Takaki Y."/>
            <person name="Nishi S."/>
            <person name="Hori S."/>
            <person name="Arai W."/>
            <person name="Tsubouchi T."/>
            <person name="Morono Y."/>
            <person name="Uchiyama I."/>
            <person name="Ito T."/>
            <person name="Fujiyama A."/>
            <person name="Inagaki F."/>
            <person name="Takami H."/>
        </authorList>
    </citation>
    <scope>NUCLEOTIDE SEQUENCE</scope>
    <source>
        <strain evidence="2">Expedition CK06-06</strain>
    </source>
</reference>
<protein>
    <recommendedName>
        <fullName evidence="1">SIS domain-containing protein</fullName>
    </recommendedName>
</protein>
<dbReference type="Pfam" id="PF13580">
    <property type="entry name" value="SIS_2"/>
    <property type="match status" value="1"/>
</dbReference>
<dbReference type="SUPFAM" id="SSF53697">
    <property type="entry name" value="SIS domain"/>
    <property type="match status" value="1"/>
</dbReference>
<organism evidence="2">
    <name type="scientific">marine sediment metagenome</name>
    <dbReference type="NCBI Taxonomy" id="412755"/>
    <lineage>
        <taxon>unclassified sequences</taxon>
        <taxon>metagenomes</taxon>
        <taxon>ecological metagenomes</taxon>
    </lineage>
</organism>
<dbReference type="PANTHER" id="PTHR30390:SF6">
    <property type="entry name" value="DNAA INITIATOR-ASSOCIATING PROTEIN DIAA"/>
    <property type="match status" value="1"/>
</dbReference>
<dbReference type="EMBL" id="BARV01004705">
    <property type="protein sequence ID" value="GAI06177.1"/>
    <property type="molecule type" value="Genomic_DNA"/>
</dbReference>
<accession>X1KGL5</accession>
<feature type="domain" description="SIS" evidence="1">
    <location>
        <begin position="1"/>
        <end position="135"/>
    </location>
</feature>
<dbReference type="InterPro" id="IPR001347">
    <property type="entry name" value="SIS_dom"/>
</dbReference>
<comment type="caution">
    <text evidence="2">The sequence shown here is derived from an EMBL/GenBank/DDBJ whole genome shotgun (WGS) entry which is preliminary data.</text>
</comment>
<name>X1KGL5_9ZZZZ</name>
<dbReference type="CDD" id="cd05006">
    <property type="entry name" value="SIS_GmhA"/>
    <property type="match status" value="1"/>
</dbReference>
<sequence length="135" mass="14624">LSSELMGKFYIRRKALKSIALTTDTSILTAIANDYDFSEIFARQVEALVNQGDVAIGISTSGDSPNVIRGIEQAKQRGAITVTFTGATGGKLKASADYLIAVPSTETPRIQETHLMIGHIICYLVEKELFGENTE</sequence>
<dbReference type="GO" id="GO:1901135">
    <property type="term" value="P:carbohydrate derivative metabolic process"/>
    <property type="evidence" value="ECO:0007669"/>
    <property type="project" value="InterPro"/>
</dbReference>
<dbReference type="Gene3D" id="3.40.50.10490">
    <property type="entry name" value="Glucose-6-phosphate isomerase like protein, domain 1"/>
    <property type="match status" value="1"/>
</dbReference>
<gene>
    <name evidence="2" type="ORF">S06H3_10237</name>
</gene>
<evidence type="ECO:0000313" key="2">
    <source>
        <dbReference type="EMBL" id="GAI06177.1"/>
    </source>
</evidence>
<dbReference type="InterPro" id="IPR035461">
    <property type="entry name" value="GmhA/DiaA"/>
</dbReference>
<dbReference type="GO" id="GO:0097367">
    <property type="term" value="F:carbohydrate derivative binding"/>
    <property type="evidence" value="ECO:0007669"/>
    <property type="project" value="InterPro"/>
</dbReference>